<feature type="compositionally biased region" description="Basic and acidic residues" evidence="6">
    <location>
        <begin position="604"/>
        <end position="616"/>
    </location>
</feature>
<name>A0A9W6BT72_9CHLO</name>
<dbReference type="InterPro" id="IPR018328">
    <property type="entry name" value="Rad4_beta-hairpin_dom3"/>
</dbReference>
<dbReference type="InterPro" id="IPR018327">
    <property type="entry name" value="BHD_2"/>
</dbReference>
<dbReference type="SMART" id="SM01032">
    <property type="entry name" value="BHD_3"/>
    <property type="match status" value="1"/>
</dbReference>
<comment type="similarity">
    <text evidence="2">Belongs to the XPC family.</text>
</comment>
<evidence type="ECO:0000256" key="4">
    <source>
        <dbReference type="ARBA" id="ARBA00023204"/>
    </source>
</evidence>
<organism evidence="9 10">
    <name type="scientific">Pleodorina starrii</name>
    <dbReference type="NCBI Taxonomy" id="330485"/>
    <lineage>
        <taxon>Eukaryota</taxon>
        <taxon>Viridiplantae</taxon>
        <taxon>Chlorophyta</taxon>
        <taxon>core chlorophytes</taxon>
        <taxon>Chlorophyceae</taxon>
        <taxon>CS clade</taxon>
        <taxon>Chlamydomonadales</taxon>
        <taxon>Volvocaceae</taxon>
        <taxon>Pleodorina</taxon>
    </lineage>
</organism>
<dbReference type="AlphaFoldDB" id="A0A9W6BT72"/>
<dbReference type="PANTHER" id="PTHR12135:SF0">
    <property type="entry name" value="DNA REPAIR PROTEIN COMPLEMENTING XP-C CELLS"/>
    <property type="match status" value="1"/>
</dbReference>
<dbReference type="Pfam" id="PF10403">
    <property type="entry name" value="BHD_1"/>
    <property type="match status" value="1"/>
</dbReference>
<keyword evidence="3" id="KW-0227">DNA damage</keyword>
<feature type="compositionally biased region" description="Gly residues" evidence="6">
    <location>
        <begin position="428"/>
        <end position="453"/>
    </location>
</feature>
<dbReference type="SUPFAM" id="SSF54001">
    <property type="entry name" value="Cysteine proteinases"/>
    <property type="match status" value="1"/>
</dbReference>
<evidence type="ECO:0000256" key="5">
    <source>
        <dbReference type="ARBA" id="ARBA00023242"/>
    </source>
</evidence>
<feature type="compositionally biased region" description="Gly residues" evidence="6">
    <location>
        <begin position="460"/>
        <end position="471"/>
    </location>
</feature>
<dbReference type="Pfam" id="PF10405">
    <property type="entry name" value="BHD_3"/>
    <property type="match status" value="1"/>
</dbReference>
<keyword evidence="10" id="KW-1185">Reference proteome</keyword>
<reference evidence="9 10" key="1">
    <citation type="journal article" date="2023" name="Commun. Biol.">
        <title>Reorganization of the ancestral sex-determining regions during the evolution of trioecy in Pleodorina starrii.</title>
        <authorList>
            <person name="Takahashi K."/>
            <person name="Suzuki S."/>
            <person name="Kawai-Toyooka H."/>
            <person name="Yamamoto K."/>
            <person name="Hamaji T."/>
            <person name="Ootsuki R."/>
            <person name="Yamaguchi H."/>
            <person name="Kawachi M."/>
            <person name="Higashiyama T."/>
            <person name="Nozaki H."/>
        </authorList>
    </citation>
    <scope>NUCLEOTIDE SEQUENCE [LARGE SCALE GENOMIC DNA]</scope>
    <source>
        <strain evidence="9 10">NIES-4479</strain>
    </source>
</reference>
<dbReference type="InterPro" id="IPR042488">
    <property type="entry name" value="Rad4_BHD3_sf"/>
</dbReference>
<feature type="region of interest" description="Disordered" evidence="6">
    <location>
        <begin position="253"/>
        <end position="328"/>
    </location>
</feature>
<feature type="compositionally biased region" description="Gly residues" evidence="6">
    <location>
        <begin position="355"/>
        <end position="375"/>
    </location>
</feature>
<dbReference type="SMART" id="SM01030">
    <property type="entry name" value="BHD_1"/>
    <property type="match status" value="1"/>
</dbReference>
<evidence type="ECO:0000256" key="2">
    <source>
        <dbReference type="ARBA" id="ARBA00009525"/>
    </source>
</evidence>
<dbReference type="Pfam" id="PF03835">
    <property type="entry name" value="Rad4"/>
    <property type="match status" value="1"/>
</dbReference>
<evidence type="ECO:0000313" key="10">
    <source>
        <dbReference type="Proteomes" id="UP001165080"/>
    </source>
</evidence>
<feature type="region of interest" description="Disordered" evidence="6">
    <location>
        <begin position="855"/>
        <end position="874"/>
    </location>
</feature>
<dbReference type="Gene3D" id="3.30.70.2460">
    <property type="entry name" value="Rad4, beta-hairpin domain BHD3"/>
    <property type="match status" value="1"/>
</dbReference>
<evidence type="ECO:0000259" key="7">
    <source>
        <dbReference type="SMART" id="SM01030"/>
    </source>
</evidence>
<dbReference type="EMBL" id="BRXU01000019">
    <property type="protein sequence ID" value="GLC57520.1"/>
    <property type="molecule type" value="Genomic_DNA"/>
</dbReference>
<feature type="region of interest" description="Disordered" evidence="6">
    <location>
        <begin position="416"/>
        <end position="472"/>
    </location>
</feature>
<evidence type="ECO:0000256" key="3">
    <source>
        <dbReference type="ARBA" id="ARBA00022763"/>
    </source>
</evidence>
<comment type="subcellular location">
    <subcellularLocation>
        <location evidence="1">Nucleus</location>
    </subcellularLocation>
</comment>
<dbReference type="InterPro" id="IPR018326">
    <property type="entry name" value="Rad4_beta-hairpin_dom1"/>
</dbReference>
<dbReference type="InterPro" id="IPR018325">
    <property type="entry name" value="Rad4/PNGase_transGLS-fold"/>
</dbReference>
<feature type="region of interest" description="Disordered" evidence="6">
    <location>
        <begin position="597"/>
        <end position="640"/>
    </location>
</feature>
<feature type="region of interest" description="Disordered" evidence="6">
    <location>
        <begin position="341"/>
        <end position="400"/>
    </location>
</feature>
<dbReference type="Gene3D" id="2.20.20.110">
    <property type="entry name" value="Rad4, beta-hairpin domain BHD1"/>
    <property type="match status" value="1"/>
</dbReference>
<dbReference type="GO" id="GO:0006289">
    <property type="term" value="P:nucleotide-excision repair"/>
    <property type="evidence" value="ECO:0007669"/>
    <property type="project" value="InterPro"/>
</dbReference>
<dbReference type="GO" id="GO:0071942">
    <property type="term" value="C:XPC complex"/>
    <property type="evidence" value="ECO:0007669"/>
    <property type="project" value="TreeGrafter"/>
</dbReference>
<accession>A0A9W6BT72</accession>
<gene>
    <name evidence="9" type="primary">PLEST002758</name>
    <name evidence="9" type="ORF">PLESTB_001236300</name>
</gene>
<dbReference type="GO" id="GO:0003697">
    <property type="term" value="F:single-stranded DNA binding"/>
    <property type="evidence" value="ECO:0007669"/>
    <property type="project" value="TreeGrafter"/>
</dbReference>
<feature type="domain" description="Rad4 beta-hairpin" evidence="7">
    <location>
        <begin position="717"/>
        <end position="768"/>
    </location>
</feature>
<evidence type="ECO:0000256" key="6">
    <source>
        <dbReference type="SAM" id="MobiDB-lite"/>
    </source>
</evidence>
<dbReference type="OrthoDB" id="300780at2759"/>
<keyword evidence="4" id="KW-0234">DNA repair</keyword>
<dbReference type="GO" id="GO:0006298">
    <property type="term" value="P:mismatch repair"/>
    <property type="evidence" value="ECO:0007669"/>
    <property type="project" value="TreeGrafter"/>
</dbReference>
<dbReference type="InterPro" id="IPR038765">
    <property type="entry name" value="Papain-like_cys_pep_sf"/>
</dbReference>
<dbReference type="Gene3D" id="3.90.260.10">
    <property type="entry name" value="Transglutaminase-like"/>
    <property type="match status" value="2"/>
</dbReference>
<sequence>MAYGGTGEYEWEEVEEEDWEVICVDDEEQKPGVPRTGIEFTLEDEGPQRRAKRTITKREREAAAALHRSHVLCLLGRALLLDWAAEQHEVQATALSLLPPGSALRNQSAEEPQRAINGLLPLVSWFRSSFAVLPPDVVWRQGGGAAGGRWRPEDELDEQLLRTARSQAGTVECLVALFVALVRAQGGSARVVRLLDAMPLAPWRARPLRVRTAQAGPQAAPAGGGARRAVDLEAGDELQPAAAAAAAAAAAPAAAGPGSGEDGKGGSKGKGGRRLEDMLAEKGYGGGGGGGKGRKRKAAEGPGGGGGRGGGGGGGGVVRGAAGGSKSAPAVVVDVGEAAEGPAVRKGGAKRQKKGGGGGGGGSGSGAAGADGPEGSGSESERRAAVATAGDGGAGGRCSNRGEEEFERQLQMALMATSREAEARQRAGGSGNGGAGGSGGNGNGNGTTGGSGGAAAKASRGGGGGGGGGGAAAPVGTAMSLRPEVVVNCWAEVYCGSVDRGRWVAVDVVNGYVDRPELIDSATLRPCPVCYVAAAERGGLLDVTPRYCHNLLAAQRNRDEAWWAATAAALQRAAAAACLGREMPRAAATTTAAAAAAAPAPAPARDEGGAEGEAKGRGRKGARAGAGASAGASAGGGPRIIDARLSHQRGELDNPLGPNAAAAAAAAAAALREAAGSGSVAASAAARSAGGGVGSGGGVDLRASREAAELAHRGMSQLAGLPTSIEGFKSHPMYVLKRHIGKYEALRPGTAPLGLHRGEAYYPRAHLSVLHTVERWRREGRQVRDSELRSPAKTVKKRLMVGPPGAGGTAAGPGARRAASIPAGGGVGGKPKGRGAGAGGGGEEDDDDVLLLEAPGELSAPGDGGSGDGGPTINLYGRWQTDKWVPPAAEGGRVPKNERGNVECPPLVPELPRGTVHLTLGPGLGGVCRTLGVDFAPGLVGFEVQGGRMVPKIDGVVVCEEVSELVVAAYLERESARAEAAAARARRAAAAAWLRLLGAMRVRVQLERDYAQGADGGGDGRREAAAGTSGSAAAAAGGAAAAAAVVAAAAEAAAAAGRGGGGKPRGAVAAAAAAAAAAAGLGRGAGAGAGRDSAEQEQEQQGLAAEGFAAVGAQEETGRGTLGAEEQTGADVEVEEF</sequence>
<dbReference type="Proteomes" id="UP001165080">
    <property type="component" value="Unassembled WGS sequence"/>
</dbReference>
<comment type="caution">
    <text evidence="9">The sequence shown here is derived from an EMBL/GenBank/DDBJ whole genome shotgun (WGS) entry which is preliminary data.</text>
</comment>
<evidence type="ECO:0000259" key="8">
    <source>
        <dbReference type="SMART" id="SM01032"/>
    </source>
</evidence>
<evidence type="ECO:0000313" key="9">
    <source>
        <dbReference type="EMBL" id="GLC57520.1"/>
    </source>
</evidence>
<protein>
    <submittedName>
        <fullName evidence="9">Uncharacterized protein</fullName>
    </submittedName>
</protein>
<dbReference type="Pfam" id="PF10404">
    <property type="entry name" value="BHD_2"/>
    <property type="match status" value="1"/>
</dbReference>
<dbReference type="GO" id="GO:0005737">
    <property type="term" value="C:cytoplasm"/>
    <property type="evidence" value="ECO:0007669"/>
    <property type="project" value="TreeGrafter"/>
</dbReference>
<feature type="compositionally biased region" description="Low complexity" evidence="6">
    <location>
        <begin position="1099"/>
        <end position="1110"/>
    </location>
</feature>
<keyword evidence="5" id="KW-0539">Nucleus</keyword>
<dbReference type="GO" id="GO:0003684">
    <property type="term" value="F:damaged DNA binding"/>
    <property type="evidence" value="ECO:0007669"/>
    <property type="project" value="InterPro"/>
</dbReference>
<proteinExistence type="inferred from homology"/>
<feature type="compositionally biased region" description="Gly residues" evidence="6">
    <location>
        <begin position="301"/>
        <end position="323"/>
    </location>
</feature>
<dbReference type="InterPro" id="IPR036985">
    <property type="entry name" value="Transglutaminase-like_sf"/>
</dbReference>
<feature type="compositionally biased region" description="Low complexity" evidence="6">
    <location>
        <begin position="812"/>
        <end position="822"/>
    </location>
</feature>
<feature type="region of interest" description="Disordered" evidence="6">
    <location>
        <begin position="798"/>
        <end position="847"/>
    </location>
</feature>
<feature type="compositionally biased region" description="Low complexity" evidence="6">
    <location>
        <begin position="623"/>
        <end position="632"/>
    </location>
</feature>
<feature type="domain" description="Rad4 beta-hairpin" evidence="8">
    <location>
        <begin position="894"/>
        <end position="970"/>
    </location>
</feature>
<dbReference type="InterPro" id="IPR004583">
    <property type="entry name" value="DNA_repair_Rad4"/>
</dbReference>
<dbReference type="GO" id="GO:0000111">
    <property type="term" value="C:nucleotide-excision repair factor 2 complex"/>
    <property type="evidence" value="ECO:0007669"/>
    <property type="project" value="TreeGrafter"/>
</dbReference>
<dbReference type="PANTHER" id="PTHR12135">
    <property type="entry name" value="DNA REPAIR PROTEIN XP-C / RAD4"/>
    <property type="match status" value="1"/>
</dbReference>
<feature type="region of interest" description="Disordered" evidence="6">
    <location>
        <begin position="1085"/>
        <end position="1137"/>
    </location>
</feature>
<evidence type="ECO:0000256" key="1">
    <source>
        <dbReference type="ARBA" id="ARBA00004123"/>
    </source>
</evidence>
<feature type="compositionally biased region" description="Gly residues" evidence="6">
    <location>
        <begin position="823"/>
        <end position="841"/>
    </location>
</feature>